<dbReference type="EMBL" id="MLAW01000004">
    <property type="protein sequence ID" value="OJJ26868.1"/>
    <property type="molecule type" value="Genomic_DNA"/>
</dbReference>
<keyword evidence="2" id="KW-0472">Membrane</keyword>
<dbReference type="STRING" id="1925591.BI308_04025"/>
<evidence type="ECO:0000256" key="1">
    <source>
        <dbReference type="SAM" id="MobiDB-lite"/>
    </source>
</evidence>
<accession>A0A1L9QW09</accession>
<feature type="region of interest" description="Disordered" evidence="1">
    <location>
        <begin position="216"/>
        <end position="239"/>
    </location>
</feature>
<name>A0A1L9QW09_9CYAN</name>
<reference evidence="3" key="1">
    <citation type="submission" date="2016-10" db="EMBL/GenBank/DDBJ databases">
        <title>CRISPR-Cas defence system in Roseofilum reptotaenium: evidence of a bacteriophage-cyanobacterium arms race in the coral black band disease.</title>
        <authorList>
            <person name="Buerger P."/>
            <person name="Wood-Charlson E.M."/>
            <person name="Weynberg K.D."/>
            <person name="Willis B."/>
            <person name="Van Oppen M.J."/>
        </authorList>
    </citation>
    <scope>NUCLEOTIDE SEQUENCE [LARGE SCALE GENOMIC DNA]</scope>
    <source>
        <strain evidence="3">AO1-A</strain>
    </source>
</reference>
<evidence type="ECO:0000313" key="4">
    <source>
        <dbReference type="Proteomes" id="UP000183940"/>
    </source>
</evidence>
<sequence>MLIPLNRSRFEQLIPLIGTGNQYKYCWGKFPDLLRRLLASVLGALVIFFGRLSALGESFELLLFLIGITIGTYWLWGPIFWASRRNATYRRFPYSGFWRGQVLDVFVTDELINTEETVNNRGDLVIVENRERRLNLDLVDETGFETRFQVPIRRQYRAIDVDMIAEMVVMSNQRDLSRINRISDVYLPQLNLWVSDYPYLRRDVFLDVSKTLRRQSMRSETRPMRRRPIPQQRNDEYDF</sequence>
<evidence type="ECO:0000313" key="3">
    <source>
        <dbReference type="EMBL" id="OJJ26868.1"/>
    </source>
</evidence>
<comment type="caution">
    <text evidence="3">The sequence shown here is derived from an EMBL/GenBank/DDBJ whole genome shotgun (WGS) entry which is preliminary data.</text>
</comment>
<evidence type="ECO:0000256" key="2">
    <source>
        <dbReference type="SAM" id="Phobius"/>
    </source>
</evidence>
<keyword evidence="2" id="KW-0812">Transmembrane</keyword>
<feature type="transmembrane region" description="Helical" evidence="2">
    <location>
        <begin position="37"/>
        <end position="55"/>
    </location>
</feature>
<feature type="transmembrane region" description="Helical" evidence="2">
    <location>
        <begin position="61"/>
        <end position="82"/>
    </location>
</feature>
<protein>
    <submittedName>
        <fullName evidence="3">Phosphate ABC transporter permease</fullName>
    </submittedName>
</protein>
<keyword evidence="2" id="KW-1133">Transmembrane helix</keyword>
<keyword evidence="4" id="KW-1185">Reference proteome</keyword>
<gene>
    <name evidence="3" type="ORF">BI308_04025</name>
</gene>
<dbReference type="AlphaFoldDB" id="A0A1L9QW09"/>
<proteinExistence type="predicted"/>
<organism evidence="3 4">
    <name type="scientific">Roseofilum reptotaenium AO1-A</name>
    <dbReference type="NCBI Taxonomy" id="1925591"/>
    <lineage>
        <taxon>Bacteria</taxon>
        <taxon>Bacillati</taxon>
        <taxon>Cyanobacteriota</taxon>
        <taxon>Cyanophyceae</taxon>
        <taxon>Desertifilales</taxon>
        <taxon>Desertifilaceae</taxon>
        <taxon>Roseofilum</taxon>
    </lineage>
</organism>
<dbReference type="Proteomes" id="UP000183940">
    <property type="component" value="Unassembled WGS sequence"/>
</dbReference>